<dbReference type="PROSITE" id="PS51032">
    <property type="entry name" value="AP2_ERF"/>
    <property type="match status" value="1"/>
</dbReference>
<evidence type="ECO:0000256" key="2">
    <source>
        <dbReference type="ARBA" id="ARBA00023015"/>
    </source>
</evidence>
<protein>
    <submittedName>
        <fullName evidence="8">Ethylene-responsive transcription factor 1B-like</fullName>
    </submittedName>
</protein>
<keyword evidence="9" id="KW-1185">Reference proteome</keyword>
<dbReference type="GO" id="GO:0009873">
    <property type="term" value="P:ethylene-activated signaling pathway"/>
    <property type="evidence" value="ECO:0007669"/>
    <property type="project" value="InterPro"/>
</dbReference>
<dbReference type="InterPro" id="IPR044808">
    <property type="entry name" value="ERF_plant"/>
</dbReference>
<evidence type="ECO:0000256" key="3">
    <source>
        <dbReference type="ARBA" id="ARBA00023125"/>
    </source>
</evidence>
<gene>
    <name evidence="8" type="ORF">G2W53_023873</name>
</gene>
<comment type="subcellular location">
    <subcellularLocation>
        <location evidence="1">Nucleus</location>
    </subcellularLocation>
</comment>
<name>A0A834WEW8_9FABA</name>
<organism evidence="8 9">
    <name type="scientific">Senna tora</name>
    <dbReference type="NCBI Taxonomy" id="362788"/>
    <lineage>
        <taxon>Eukaryota</taxon>
        <taxon>Viridiplantae</taxon>
        <taxon>Streptophyta</taxon>
        <taxon>Embryophyta</taxon>
        <taxon>Tracheophyta</taxon>
        <taxon>Spermatophyta</taxon>
        <taxon>Magnoliopsida</taxon>
        <taxon>eudicotyledons</taxon>
        <taxon>Gunneridae</taxon>
        <taxon>Pentapetalae</taxon>
        <taxon>rosids</taxon>
        <taxon>fabids</taxon>
        <taxon>Fabales</taxon>
        <taxon>Fabaceae</taxon>
        <taxon>Caesalpinioideae</taxon>
        <taxon>Cassia clade</taxon>
        <taxon>Senna</taxon>
    </lineage>
</organism>
<dbReference type="CDD" id="cd00018">
    <property type="entry name" value="AP2"/>
    <property type="match status" value="1"/>
</dbReference>
<dbReference type="SUPFAM" id="SSF54171">
    <property type="entry name" value="DNA-binding domain"/>
    <property type="match status" value="1"/>
</dbReference>
<keyword evidence="3" id="KW-0238">DNA-binding</keyword>
<dbReference type="GO" id="GO:0003677">
    <property type="term" value="F:DNA binding"/>
    <property type="evidence" value="ECO:0007669"/>
    <property type="project" value="UniProtKB-KW"/>
</dbReference>
<proteinExistence type="inferred from homology"/>
<keyword evidence="4" id="KW-0804">Transcription</keyword>
<feature type="domain" description="AP2/ERF" evidence="7">
    <location>
        <begin position="73"/>
        <end position="131"/>
    </location>
</feature>
<dbReference type="PANTHER" id="PTHR31190:SF492">
    <property type="entry name" value="AP2 DOMAIN CLASS TRANSCRIPTION FACTOR"/>
    <property type="match status" value="1"/>
</dbReference>
<dbReference type="PANTHER" id="PTHR31190">
    <property type="entry name" value="DNA-BINDING DOMAIN"/>
    <property type="match status" value="1"/>
</dbReference>
<keyword evidence="2" id="KW-0805">Transcription regulation</keyword>
<evidence type="ECO:0000256" key="6">
    <source>
        <dbReference type="ARBA" id="ARBA00024343"/>
    </source>
</evidence>
<dbReference type="InterPro" id="IPR016177">
    <property type="entry name" value="DNA-bd_dom_sf"/>
</dbReference>
<dbReference type="GO" id="GO:0005634">
    <property type="term" value="C:nucleus"/>
    <property type="evidence" value="ECO:0007669"/>
    <property type="project" value="UniProtKB-SubCell"/>
</dbReference>
<dbReference type="SMART" id="SM00380">
    <property type="entry name" value="AP2"/>
    <property type="match status" value="1"/>
</dbReference>
<dbReference type="OrthoDB" id="670255at2759"/>
<dbReference type="EMBL" id="JAAIUW010000008">
    <property type="protein sequence ID" value="KAF7818418.1"/>
    <property type="molecule type" value="Genomic_DNA"/>
</dbReference>
<evidence type="ECO:0000313" key="9">
    <source>
        <dbReference type="Proteomes" id="UP000634136"/>
    </source>
</evidence>
<dbReference type="PRINTS" id="PR00367">
    <property type="entry name" value="ETHRSPELEMNT"/>
</dbReference>
<reference evidence="8" key="1">
    <citation type="submission" date="2020-09" db="EMBL/GenBank/DDBJ databases">
        <title>Genome-Enabled Discovery of Anthraquinone Biosynthesis in Senna tora.</title>
        <authorList>
            <person name="Kang S.-H."/>
            <person name="Pandey R.P."/>
            <person name="Lee C.-M."/>
            <person name="Sim J.-S."/>
            <person name="Jeong J.-T."/>
            <person name="Choi B.-S."/>
            <person name="Jung M."/>
            <person name="Ginzburg D."/>
            <person name="Zhao K."/>
            <person name="Won S.Y."/>
            <person name="Oh T.-J."/>
            <person name="Yu Y."/>
            <person name="Kim N.-H."/>
            <person name="Lee O.R."/>
            <person name="Lee T.-H."/>
            <person name="Bashyal P."/>
            <person name="Kim T.-S."/>
            <person name="Lee W.-H."/>
            <person name="Kawkins C."/>
            <person name="Kim C.-K."/>
            <person name="Kim J.S."/>
            <person name="Ahn B.O."/>
            <person name="Rhee S.Y."/>
            <person name="Sohng J.K."/>
        </authorList>
    </citation>
    <scope>NUCLEOTIDE SEQUENCE</scope>
    <source>
        <tissue evidence="8">Leaf</tissue>
    </source>
</reference>
<evidence type="ECO:0000313" key="8">
    <source>
        <dbReference type="EMBL" id="KAF7818418.1"/>
    </source>
</evidence>
<dbReference type="InterPro" id="IPR036955">
    <property type="entry name" value="AP2/ERF_dom_sf"/>
</dbReference>
<dbReference type="AlphaFoldDB" id="A0A834WEW8"/>
<keyword evidence="5" id="KW-0539">Nucleus</keyword>
<dbReference type="FunFam" id="3.30.730.10:FF:000001">
    <property type="entry name" value="Ethylene-responsive transcription factor 2"/>
    <property type="match status" value="1"/>
</dbReference>
<dbReference type="Gene3D" id="3.30.730.10">
    <property type="entry name" value="AP2/ERF domain"/>
    <property type="match status" value="1"/>
</dbReference>
<sequence length="275" mass="30836">MSSHFFQHPYPCPDNWDLWQGPSDIMEPLSSSLVHDHEHEHDHDALSFDMADCIIDPQPPAAKSEGTQEKEKSYIGVRKRPWGKFAAEIRDTTRNGARVWLGTFESAEAAALAYDQAAFTMRGPTAILNFPAERVRESLQDINYACRKGCSPALALKERHCLQRKLSSKSRKGKDKQKSEASASASASNVVVLEDLGVEYLDQLLSMSHQTPSPIHFKNKPTNIDSPLRLRHGRQKQNMFEVVFASAGKGLIKYKIEAIKAELVYLMNWKGIGLS</sequence>
<evidence type="ECO:0000256" key="5">
    <source>
        <dbReference type="ARBA" id="ARBA00023242"/>
    </source>
</evidence>
<dbReference type="GO" id="GO:0003700">
    <property type="term" value="F:DNA-binding transcription factor activity"/>
    <property type="evidence" value="ECO:0007669"/>
    <property type="project" value="InterPro"/>
</dbReference>
<comment type="similarity">
    <text evidence="6">Belongs to the AP2/ERF transcription factor family. ERF subfamily.</text>
</comment>
<comment type="caution">
    <text evidence="8">The sequence shown here is derived from an EMBL/GenBank/DDBJ whole genome shotgun (WGS) entry which is preliminary data.</text>
</comment>
<dbReference type="Proteomes" id="UP000634136">
    <property type="component" value="Unassembled WGS sequence"/>
</dbReference>
<evidence type="ECO:0000256" key="4">
    <source>
        <dbReference type="ARBA" id="ARBA00023163"/>
    </source>
</evidence>
<dbReference type="Pfam" id="PF00847">
    <property type="entry name" value="AP2"/>
    <property type="match status" value="1"/>
</dbReference>
<accession>A0A834WEW8</accession>
<evidence type="ECO:0000259" key="7">
    <source>
        <dbReference type="PROSITE" id="PS51032"/>
    </source>
</evidence>
<dbReference type="InterPro" id="IPR001471">
    <property type="entry name" value="AP2/ERF_dom"/>
</dbReference>
<evidence type="ECO:0000256" key="1">
    <source>
        <dbReference type="ARBA" id="ARBA00004123"/>
    </source>
</evidence>